<accession>A0AAW6TUP9</accession>
<dbReference type="AlphaFoldDB" id="A0AAW6TUP9"/>
<feature type="region of interest" description="Disordered" evidence="2">
    <location>
        <begin position="733"/>
        <end position="773"/>
    </location>
</feature>
<protein>
    <submittedName>
        <fullName evidence="5">M56 family metallopeptidase</fullName>
    </submittedName>
</protein>
<dbReference type="InterPro" id="IPR052173">
    <property type="entry name" value="Beta-lactam_resp_regulator"/>
</dbReference>
<feature type="domain" description="Peptidase M56" evidence="4">
    <location>
        <begin position="114"/>
        <end position="313"/>
    </location>
</feature>
<evidence type="ECO:0000256" key="2">
    <source>
        <dbReference type="SAM" id="MobiDB-lite"/>
    </source>
</evidence>
<feature type="region of interest" description="Disordered" evidence="2">
    <location>
        <begin position="350"/>
        <end position="371"/>
    </location>
</feature>
<keyword evidence="3" id="KW-0472">Membrane</keyword>
<name>A0AAW6TUP9_9BACT</name>
<feature type="coiled-coil region" evidence="1">
    <location>
        <begin position="795"/>
        <end position="836"/>
    </location>
</feature>
<feature type="transmembrane region" description="Helical" evidence="3">
    <location>
        <begin position="124"/>
        <end position="145"/>
    </location>
</feature>
<evidence type="ECO:0000256" key="3">
    <source>
        <dbReference type="SAM" id="Phobius"/>
    </source>
</evidence>
<keyword evidence="6" id="KW-1185">Reference proteome</keyword>
<keyword evidence="3" id="KW-0812">Transmembrane</keyword>
<feature type="transmembrane region" description="Helical" evidence="3">
    <location>
        <begin position="12"/>
        <end position="32"/>
    </location>
</feature>
<dbReference type="PANTHER" id="PTHR34978">
    <property type="entry name" value="POSSIBLE SENSOR-TRANSDUCER PROTEIN BLAR"/>
    <property type="match status" value="1"/>
</dbReference>
<keyword evidence="1" id="KW-0175">Coiled coil</keyword>
<keyword evidence="3" id="KW-1133">Transmembrane helix</keyword>
<dbReference type="RefSeq" id="WP_349243385.1">
    <property type="nucleotide sequence ID" value="NZ_JASCXX010000002.1"/>
</dbReference>
<dbReference type="InterPro" id="IPR008756">
    <property type="entry name" value="Peptidase_M56"/>
</dbReference>
<feature type="region of interest" description="Disordered" evidence="2">
    <location>
        <begin position="625"/>
        <end position="647"/>
    </location>
</feature>
<comment type="caution">
    <text evidence="5">The sequence shown here is derived from an EMBL/GenBank/DDBJ whole genome shotgun (WGS) entry which is preliminary data.</text>
</comment>
<feature type="coiled-coil region" evidence="1">
    <location>
        <begin position="378"/>
        <end position="579"/>
    </location>
</feature>
<dbReference type="Pfam" id="PF05569">
    <property type="entry name" value="Peptidase_M56"/>
    <property type="match status" value="1"/>
</dbReference>
<dbReference type="PANTHER" id="PTHR34978:SF3">
    <property type="entry name" value="SLR0241 PROTEIN"/>
    <property type="match status" value="1"/>
</dbReference>
<feature type="compositionally biased region" description="Basic and acidic residues" evidence="2">
    <location>
        <begin position="738"/>
        <end position="761"/>
    </location>
</feature>
<evidence type="ECO:0000256" key="1">
    <source>
        <dbReference type="SAM" id="Coils"/>
    </source>
</evidence>
<evidence type="ECO:0000313" key="6">
    <source>
        <dbReference type="Proteomes" id="UP001431776"/>
    </source>
</evidence>
<sequence length="837" mass="95833">MIGHFISETSLGAILLLQSAGFIAAGLAASYLLRRCPARAHRCLLAASVASVLAPASYLLVRHLELGVLPYQRPTIPELETSAPVLADAWVPSDMGLEFVALDATAPAAMPAAVADRRTTSVPWTTVALTCWAACSTVLLVRLLLQFTLGLRLLRTSEPEEDGRVRDALNTARAQLGVRLPVTIARHAKVRSPVIWCWGRPPTLLVHKAGPPLQNRTDWVGVFCHELAHLMRRDHHSGLFAELLTAAIPWHPLTWWTQARLARLSEHACDDWVLAAGQSPADYAESLLHLSPQRRMTFLPTIVGKERTMKARIYRIVKDPHSDPRIGRRWTLTLTSLLILAMTAVALAQREPAPPARSDSMVQGERDERREPAFTGRRNVLERLLDQLIAQAEEAERALQQRGDEPNKETEVLRAELRTLHEQIAAIERQLQTLNRRGRLTEIDDPDREEAREIRDLLRGTQREIDQIETTPNTRRDRELVEHMRALRSRLRELQAQVAEHERRLERLSDPDSERGLDLRRAIENRHREMAAVEEQIQDQETEIATRQMVLRLIAKQRRDEIESRIATNERVLRQQEERGSGGSDGSNELRQRQERIEAIGHDREPDDRVRDLRNRLLELDREVAETRRSWQQSGDPDSEESRNHRAALEQLQRERADVREELYRLDPDLEAWEQERALRVNEELASAVARRIALTEPELLELEQHGRGDTAEANQLRQNLARLHTQARALEARSAARRRDLSPLCSERDPDERRTERRATSSDTFSRYGDPYTRATARARIASPQASPDVQRQVEELRGQVTGLNEQIQQMREMLQQLLERRNRQNVETQEMKVER</sequence>
<organism evidence="5 6">
    <name type="scientific">Anaerobaca lacustris</name>
    <dbReference type="NCBI Taxonomy" id="3044600"/>
    <lineage>
        <taxon>Bacteria</taxon>
        <taxon>Pseudomonadati</taxon>
        <taxon>Planctomycetota</taxon>
        <taxon>Phycisphaerae</taxon>
        <taxon>Sedimentisphaerales</taxon>
        <taxon>Anaerobacaceae</taxon>
        <taxon>Anaerobaca</taxon>
    </lineage>
</organism>
<dbReference type="Proteomes" id="UP001431776">
    <property type="component" value="Unassembled WGS sequence"/>
</dbReference>
<reference evidence="5" key="1">
    <citation type="submission" date="2023-05" db="EMBL/GenBank/DDBJ databases">
        <title>Anaerotaeda fermentans gen. nov., sp. nov., a novel anaerobic planctomycete of the new family within the order Sedimentisphaerales isolated from Taman Peninsula, Russia.</title>
        <authorList>
            <person name="Khomyakova M.A."/>
            <person name="Merkel A.Y."/>
            <person name="Slobodkin A.I."/>
        </authorList>
    </citation>
    <scope>NUCLEOTIDE SEQUENCE</scope>
    <source>
        <strain evidence="5">M17dextr</strain>
    </source>
</reference>
<gene>
    <name evidence="5" type="ORF">QJ522_02865</name>
</gene>
<dbReference type="CDD" id="cd07341">
    <property type="entry name" value="M56_BlaR1_MecR1_like"/>
    <property type="match status" value="1"/>
</dbReference>
<evidence type="ECO:0000313" key="5">
    <source>
        <dbReference type="EMBL" id="MDI6447974.1"/>
    </source>
</evidence>
<proteinExistence type="predicted"/>
<dbReference type="EMBL" id="JASCXX010000002">
    <property type="protein sequence ID" value="MDI6447974.1"/>
    <property type="molecule type" value="Genomic_DNA"/>
</dbReference>
<evidence type="ECO:0000259" key="4">
    <source>
        <dbReference type="Pfam" id="PF05569"/>
    </source>
</evidence>